<dbReference type="EMBL" id="ACJM01000013">
    <property type="protein sequence ID" value="EEG76712.1"/>
    <property type="molecule type" value="Genomic_DNA"/>
</dbReference>
<comment type="caution">
    <text evidence="2">The sequence shown here is derived from an EMBL/GenBank/DDBJ whole genome shotgun (WGS) entry which is preliminary data.</text>
</comment>
<reference evidence="2 3" key="1">
    <citation type="submission" date="2009-02" db="EMBL/GenBank/DDBJ databases">
        <title>Sequencing of the draft genome and assembly of Dethiobacter alkaliphilus AHT 1.</title>
        <authorList>
            <consortium name="US DOE Joint Genome Institute (JGI-PGF)"/>
            <person name="Lucas S."/>
            <person name="Copeland A."/>
            <person name="Lapidus A."/>
            <person name="Glavina del Rio T."/>
            <person name="Dalin E."/>
            <person name="Tice H."/>
            <person name="Bruce D."/>
            <person name="Goodwin L."/>
            <person name="Pitluck S."/>
            <person name="Larimer F."/>
            <person name="Land M.L."/>
            <person name="Hauser L."/>
            <person name="Muyzer G."/>
        </authorList>
    </citation>
    <scope>NUCLEOTIDE SEQUENCE [LARGE SCALE GENOMIC DNA]</scope>
    <source>
        <strain evidence="2 3">AHT 1</strain>
    </source>
</reference>
<accession>C0GIP8</accession>
<dbReference type="AlphaFoldDB" id="C0GIP8"/>
<dbReference type="InterPro" id="IPR002798">
    <property type="entry name" value="SpoIIM-like"/>
</dbReference>
<evidence type="ECO:0000313" key="2">
    <source>
        <dbReference type="EMBL" id="EEG76712.1"/>
    </source>
</evidence>
<dbReference type="eggNOG" id="COG1300">
    <property type="taxonomic scope" value="Bacteria"/>
</dbReference>
<evidence type="ECO:0008006" key="4">
    <source>
        <dbReference type="Google" id="ProtNLM"/>
    </source>
</evidence>
<dbReference type="PANTHER" id="PTHR35337">
    <property type="entry name" value="SLR1478 PROTEIN"/>
    <property type="match status" value="1"/>
</dbReference>
<protein>
    <recommendedName>
        <fullName evidence="4">Stage II sporulation protein M</fullName>
    </recommendedName>
</protein>
<feature type="transmembrane region" description="Helical" evidence="1">
    <location>
        <begin position="103"/>
        <end position="128"/>
    </location>
</feature>
<dbReference type="STRING" id="555088.DealDRAFT_2357"/>
<gene>
    <name evidence="2" type="ORF">DealDRAFT_2357</name>
</gene>
<sequence>MINAFISTLKNNRSWLILAVIFFIGGTFLTYAALHQDPQALAMLEEAIFPVLEELGEEVFTGHPLYGALILFFHNLTASLQVILLGLILGIPPLFSAIANGSVLGILAFQLGQEGVAVVPFLLAGILPHGIFELPAFLLSAAFGLKLGYHLVFPLPGLKRLESVKNIFREIGGALPMIVILLAIAALIEVFITPAVLLYFFN</sequence>
<dbReference type="RefSeq" id="WP_008517665.1">
    <property type="nucleotide sequence ID" value="NZ_ACJM01000013.1"/>
</dbReference>
<evidence type="ECO:0000256" key="1">
    <source>
        <dbReference type="SAM" id="Phobius"/>
    </source>
</evidence>
<keyword evidence="1" id="KW-0472">Membrane</keyword>
<feature type="transmembrane region" description="Helical" evidence="1">
    <location>
        <begin position="134"/>
        <end position="153"/>
    </location>
</feature>
<keyword evidence="1" id="KW-0812">Transmembrane</keyword>
<dbReference type="Proteomes" id="UP000006443">
    <property type="component" value="Unassembled WGS sequence"/>
</dbReference>
<feature type="transmembrane region" description="Helical" evidence="1">
    <location>
        <begin position="65"/>
        <end position="91"/>
    </location>
</feature>
<keyword evidence="1" id="KW-1133">Transmembrane helix</keyword>
<dbReference type="PANTHER" id="PTHR35337:SF1">
    <property type="entry name" value="SLR1478 PROTEIN"/>
    <property type="match status" value="1"/>
</dbReference>
<organism evidence="2 3">
    <name type="scientific">Dethiobacter alkaliphilus AHT 1</name>
    <dbReference type="NCBI Taxonomy" id="555088"/>
    <lineage>
        <taxon>Bacteria</taxon>
        <taxon>Bacillati</taxon>
        <taxon>Bacillota</taxon>
        <taxon>Dethiobacteria</taxon>
        <taxon>Dethiobacterales</taxon>
        <taxon>Dethiobacteraceae</taxon>
        <taxon>Dethiobacter</taxon>
    </lineage>
</organism>
<name>C0GIP8_DETAL</name>
<feature type="transmembrane region" description="Helical" evidence="1">
    <location>
        <begin position="15"/>
        <end position="34"/>
    </location>
</feature>
<dbReference type="Pfam" id="PF01944">
    <property type="entry name" value="SpoIIM"/>
    <property type="match status" value="1"/>
</dbReference>
<evidence type="ECO:0000313" key="3">
    <source>
        <dbReference type="Proteomes" id="UP000006443"/>
    </source>
</evidence>
<proteinExistence type="predicted"/>
<keyword evidence="3" id="KW-1185">Reference proteome</keyword>
<feature type="transmembrane region" description="Helical" evidence="1">
    <location>
        <begin position="174"/>
        <end position="201"/>
    </location>
</feature>